<dbReference type="SMART" id="SM00345">
    <property type="entry name" value="HTH_GNTR"/>
    <property type="match status" value="1"/>
</dbReference>
<evidence type="ECO:0000313" key="5">
    <source>
        <dbReference type="EMBL" id="GGG82870.1"/>
    </source>
</evidence>
<dbReference type="Pfam" id="PF00392">
    <property type="entry name" value="GntR"/>
    <property type="match status" value="1"/>
</dbReference>
<dbReference type="SUPFAM" id="SSF48008">
    <property type="entry name" value="GntR ligand-binding domain-like"/>
    <property type="match status" value="1"/>
</dbReference>
<protein>
    <submittedName>
        <fullName evidence="5">GntR family transcriptional regulator</fullName>
    </submittedName>
</protein>
<dbReference type="InterPro" id="IPR011711">
    <property type="entry name" value="GntR_C"/>
</dbReference>
<dbReference type="Proteomes" id="UP000622860">
    <property type="component" value="Unassembled WGS sequence"/>
</dbReference>
<dbReference type="InterPro" id="IPR036388">
    <property type="entry name" value="WH-like_DNA-bd_sf"/>
</dbReference>
<gene>
    <name evidence="5" type="ORF">GCM10011398_30530</name>
</gene>
<dbReference type="SUPFAM" id="SSF46785">
    <property type="entry name" value="Winged helix' DNA-binding domain"/>
    <property type="match status" value="1"/>
</dbReference>
<evidence type="ECO:0000256" key="1">
    <source>
        <dbReference type="ARBA" id="ARBA00023015"/>
    </source>
</evidence>
<accession>A0A917HM28</accession>
<evidence type="ECO:0000256" key="2">
    <source>
        <dbReference type="ARBA" id="ARBA00023125"/>
    </source>
</evidence>
<dbReference type="InterPro" id="IPR036390">
    <property type="entry name" value="WH_DNA-bd_sf"/>
</dbReference>
<dbReference type="Gene3D" id="1.10.10.10">
    <property type="entry name" value="Winged helix-like DNA-binding domain superfamily/Winged helix DNA-binding domain"/>
    <property type="match status" value="1"/>
</dbReference>
<comment type="caution">
    <text evidence="5">The sequence shown here is derived from an EMBL/GenBank/DDBJ whole genome shotgun (WGS) entry which is preliminary data.</text>
</comment>
<keyword evidence="6" id="KW-1185">Reference proteome</keyword>
<keyword evidence="2" id="KW-0238">DNA-binding</keyword>
<dbReference type="PANTHER" id="PTHR43537:SF49">
    <property type="entry name" value="TRANSCRIPTIONAL REGULATORY PROTEIN"/>
    <property type="match status" value="1"/>
</dbReference>
<evidence type="ECO:0000259" key="4">
    <source>
        <dbReference type="PROSITE" id="PS50949"/>
    </source>
</evidence>
<reference evidence="5" key="2">
    <citation type="submission" date="2020-09" db="EMBL/GenBank/DDBJ databases">
        <authorList>
            <person name="Sun Q."/>
            <person name="Zhou Y."/>
        </authorList>
    </citation>
    <scope>NUCLEOTIDE SEQUENCE</scope>
    <source>
        <strain evidence="5">CGMCC 1.12754</strain>
    </source>
</reference>
<dbReference type="Gene3D" id="1.20.120.530">
    <property type="entry name" value="GntR ligand-binding domain-like"/>
    <property type="match status" value="1"/>
</dbReference>
<dbReference type="EMBL" id="BMFR01000015">
    <property type="protein sequence ID" value="GGG82870.1"/>
    <property type="molecule type" value="Genomic_DNA"/>
</dbReference>
<organism evidence="5 6">
    <name type="scientific">Virgibacillus oceani</name>
    <dbReference type="NCBI Taxonomy" id="1479511"/>
    <lineage>
        <taxon>Bacteria</taxon>
        <taxon>Bacillati</taxon>
        <taxon>Bacillota</taxon>
        <taxon>Bacilli</taxon>
        <taxon>Bacillales</taxon>
        <taxon>Bacillaceae</taxon>
        <taxon>Virgibacillus</taxon>
    </lineage>
</organism>
<dbReference type="InterPro" id="IPR000524">
    <property type="entry name" value="Tscrpt_reg_HTH_GntR"/>
</dbReference>
<dbReference type="GO" id="GO:0003677">
    <property type="term" value="F:DNA binding"/>
    <property type="evidence" value="ECO:0007669"/>
    <property type="project" value="UniProtKB-KW"/>
</dbReference>
<dbReference type="CDD" id="cd07377">
    <property type="entry name" value="WHTH_GntR"/>
    <property type="match status" value="1"/>
</dbReference>
<reference evidence="5" key="1">
    <citation type="journal article" date="2014" name="Int. J. Syst. Evol. Microbiol.">
        <title>Complete genome sequence of Corynebacterium casei LMG S-19264T (=DSM 44701T), isolated from a smear-ripened cheese.</title>
        <authorList>
            <consortium name="US DOE Joint Genome Institute (JGI-PGF)"/>
            <person name="Walter F."/>
            <person name="Albersmeier A."/>
            <person name="Kalinowski J."/>
            <person name="Ruckert C."/>
        </authorList>
    </citation>
    <scope>NUCLEOTIDE SEQUENCE</scope>
    <source>
        <strain evidence="5">CGMCC 1.12754</strain>
    </source>
</reference>
<dbReference type="SMART" id="SM00895">
    <property type="entry name" value="FCD"/>
    <property type="match status" value="1"/>
</dbReference>
<dbReference type="Pfam" id="PF07729">
    <property type="entry name" value="FCD"/>
    <property type="match status" value="1"/>
</dbReference>
<dbReference type="GO" id="GO:0003700">
    <property type="term" value="F:DNA-binding transcription factor activity"/>
    <property type="evidence" value="ECO:0007669"/>
    <property type="project" value="InterPro"/>
</dbReference>
<evidence type="ECO:0000313" key="6">
    <source>
        <dbReference type="Proteomes" id="UP000622860"/>
    </source>
</evidence>
<dbReference type="PANTHER" id="PTHR43537">
    <property type="entry name" value="TRANSCRIPTIONAL REGULATOR, GNTR FAMILY"/>
    <property type="match status" value="1"/>
</dbReference>
<dbReference type="AlphaFoldDB" id="A0A917HM28"/>
<feature type="domain" description="HTH gntR-type" evidence="4">
    <location>
        <begin position="11"/>
        <end position="77"/>
    </location>
</feature>
<dbReference type="InterPro" id="IPR008920">
    <property type="entry name" value="TF_FadR/GntR_C"/>
</dbReference>
<name>A0A917HM28_9BACI</name>
<proteinExistence type="predicted"/>
<sequence length="226" mass="26068">MKPISPIIKPEPLHVQAYKYIQNYLLDNEFSPGERLTELGLAAMLGVSRGPVREAVRLLIHDGLLVQKGVHIYVFDPTFDDVIDVYLCKERLEPLAAKLSAQHMSQASHDTLLDIINRTKQALEQDEKRNIVNFNTEFHDLIIQSSGNKQLIQFMNLIHAKNLYMRNNILSNYDRRDHFFEEHVRITDAIINGDGEQAELEMKMHIQNDINMLGTIFKSNQKDDSK</sequence>
<keyword evidence="3" id="KW-0804">Transcription</keyword>
<keyword evidence="1" id="KW-0805">Transcription regulation</keyword>
<evidence type="ECO:0000256" key="3">
    <source>
        <dbReference type="ARBA" id="ARBA00023163"/>
    </source>
</evidence>
<dbReference type="PROSITE" id="PS50949">
    <property type="entry name" value="HTH_GNTR"/>
    <property type="match status" value="1"/>
</dbReference>